<keyword evidence="1" id="KW-0812">Transmembrane</keyword>
<feature type="transmembrane region" description="Helical" evidence="1">
    <location>
        <begin position="82"/>
        <end position="105"/>
    </location>
</feature>
<feature type="transmembrane region" description="Helical" evidence="1">
    <location>
        <begin position="49"/>
        <end position="70"/>
    </location>
</feature>
<proteinExistence type="predicted"/>
<dbReference type="RefSeq" id="WP_204129751.1">
    <property type="nucleotide sequence ID" value="NZ_JAFDVD010000003.1"/>
</dbReference>
<keyword evidence="1" id="KW-0472">Membrane</keyword>
<name>A0ABS2CHD2_9MICO</name>
<protein>
    <submittedName>
        <fullName evidence="2">DUF4386 domain-containing protein</fullName>
    </submittedName>
</protein>
<feature type="transmembrane region" description="Helical" evidence="1">
    <location>
        <begin position="185"/>
        <end position="205"/>
    </location>
</feature>
<evidence type="ECO:0000313" key="3">
    <source>
        <dbReference type="Proteomes" id="UP001430172"/>
    </source>
</evidence>
<sequence length="227" mass="22829">MSPRRTERLAGALFLLTHVTSVGAVLLYGPGGVDPTRPLAGRTAVLTGALLEVVLAVAVVGTSVALYPLVRSRAAGLAPAYVATRTLEAAVILTGVVALLPVVAVPGSADPAALDPGTAGALVGLHAWTFLVGPGLVCPVNTVVLAWLLHRDRMVPRVVTLLGLVGGPLIGLANLAVMSGLTGTLAVAAVPIFAWEVSLAVVLLVRGLRVPEVAVASLPRGLVAAAP</sequence>
<organism evidence="2 3">
    <name type="scientific">Phycicoccus sonneratiae</name>
    <dbReference type="NCBI Taxonomy" id="2807628"/>
    <lineage>
        <taxon>Bacteria</taxon>
        <taxon>Bacillati</taxon>
        <taxon>Actinomycetota</taxon>
        <taxon>Actinomycetes</taxon>
        <taxon>Micrococcales</taxon>
        <taxon>Intrasporangiaceae</taxon>
        <taxon>Phycicoccus</taxon>
    </lineage>
</organism>
<dbReference type="EMBL" id="JAFDVD010000003">
    <property type="protein sequence ID" value="MBM6399289.1"/>
    <property type="molecule type" value="Genomic_DNA"/>
</dbReference>
<comment type="caution">
    <text evidence="2">The sequence shown here is derived from an EMBL/GenBank/DDBJ whole genome shotgun (WGS) entry which is preliminary data.</text>
</comment>
<reference evidence="2" key="1">
    <citation type="submission" date="2021-02" db="EMBL/GenBank/DDBJ databases">
        <title>Phycicoccus sp. MQZ13P-5T, whole genome shotgun sequence.</title>
        <authorList>
            <person name="Tuo L."/>
        </authorList>
    </citation>
    <scope>NUCLEOTIDE SEQUENCE</scope>
    <source>
        <strain evidence="2">MQZ13P-5</strain>
    </source>
</reference>
<gene>
    <name evidence="2" type="ORF">JQN70_02700</name>
</gene>
<feature type="transmembrane region" description="Helical" evidence="1">
    <location>
        <begin position="12"/>
        <end position="29"/>
    </location>
</feature>
<accession>A0ABS2CHD2</accession>
<dbReference type="Proteomes" id="UP001430172">
    <property type="component" value="Unassembled WGS sequence"/>
</dbReference>
<feature type="transmembrane region" description="Helical" evidence="1">
    <location>
        <begin position="125"/>
        <end position="149"/>
    </location>
</feature>
<keyword evidence="3" id="KW-1185">Reference proteome</keyword>
<dbReference type="Pfam" id="PF14329">
    <property type="entry name" value="DUF4386"/>
    <property type="match status" value="1"/>
</dbReference>
<feature type="transmembrane region" description="Helical" evidence="1">
    <location>
        <begin position="161"/>
        <end position="179"/>
    </location>
</feature>
<evidence type="ECO:0000313" key="2">
    <source>
        <dbReference type="EMBL" id="MBM6399289.1"/>
    </source>
</evidence>
<dbReference type="InterPro" id="IPR025495">
    <property type="entry name" value="DUF4386"/>
</dbReference>
<evidence type="ECO:0000256" key="1">
    <source>
        <dbReference type="SAM" id="Phobius"/>
    </source>
</evidence>
<keyword evidence="1" id="KW-1133">Transmembrane helix</keyword>